<evidence type="ECO:0000256" key="4">
    <source>
        <dbReference type="ARBA" id="ARBA00022723"/>
    </source>
</evidence>
<gene>
    <name evidence="11" type="ORF">AGLY_011736</name>
</gene>
<evidence type="ECO:0000259" key="10">
    <source>
        <dbReference type="PROSITE" id="PS51020"/>
    </source>
</evidence>
<dbReference type="GO" id="GO:0007155">
    <property type="term" value="P:cell adhesion"/>
    <property type="evidence" value="ECO:0007669"/>
    <property type="project" value="UniProtKB-KW"/>
</dbReference>
<evidence type="ECO:0000256" key="2">
    <source>
        <dbReference type="ARBA" id="ARBA00022525"/>
    </source>
</evidence>
<evidence type="ECO:0000256" key="9">
    <source>
        <dbReference type="SAM" id="MobiDB-lite"/>
    </source>
</evidence>
<dbReference type="Gene3D" id="2.60.40.2130">
    <property type="entry name" value="F-spondin domain"/>
    <property type="match status" value="1"/>
</dbReference>
<dbReference type="InterPro" id="IPR000884">
    <property type="entry name" value="TSP1_rpt"/>
</dbReference>
<keyword evidence="8" id="KW-0325">Glycoprotein</keyword>
<keyword evidence="3" id="KW-0272">Extracellular matrix</keyword>
<organism evidence="11 12">
    <name type="scientific">Aphis glycines</name>
    <name type="common">Soybean aphid</name>
    <dbReference type="NCBI Taxonomy" id="307491"/>
    <lineage>
        <taxon>Eukaryota</taxon>
        <taxon>Metazoa</taxon>
        <taxon>Ecdysozoa</taxon>
        <taxon>Arthropoda</taxon>
        <taxon>Hexapoda</taxon>
        <taxon>Insecta</taxon>
        <taxon>Pterygota</taxon>
        <taxon>Neoptera</taxon>
        <taxon>Paraneoptera</taxon>
        <taxon>Hemiptera</taxon>
        <taxon>Sternorrhyncha</taxon>
        <taxon>Aphidomorpha</taxon>
        <taxon>Aphidoidea</taxon>
        <taxon>Aphididae</taxon>
        <taxon>Aphidini</taxon>
        <taxon>Aphis</taxon>
        <taxon>Aphis</taxon>
    </lineage>
</organism>
<evidence type="ECO:0000313" key="12">
    <source>
        <dbReference type="Proteomes" id="UP000475862"/>
    </source>
</evidence>
<dbReference type="Pfam" id="PF06468">
    <property type="entry name" value="Spond_N"/>
    <property type="match status" value="1"/>
</dbReference>
<dbReference type="InterPro" id="IPR038678">
    <property type="entry name" value="Spondin_N_sf"/>
</dbReference>
<accession>A0A6G0TD93</accession>
<dbReference type="PROSITE" id="PS50092">
    <property type="entry name" value="TSP1"/>
    <property type="match status" value="1"/>
</dbReference>
<keyword evidence="6" id="KW-0130">Cell adhesion</keyword>
<dbReference type="NCBIfam" id="NF038123">
    <property type="entry name" value="NF038123_dom"/>
    <property type="match status" value="1"/>
</dbReference>
<dbReference type="OrthoDB" id="6090599at2759"/>
<protein>
    <recommendedName>
        <fullName evidence="10">Spondin domain-containing protein</fullName>
    </recommendedName>
</protein>
<dbReference type="InterPro" id="IPR044004">
    <property type="entry name" value="TSP1_spondin_dom"/>
</dbReference>
<keyword evidence="7" id="KW-1015">Disulfide bond</keyword>
<evidence type="ECO:0000313" key="11">
    <source>
        <dbReference type="EMBL" id="KAE9529640.1"/>
    </source>
</evidence>
<evidence type="ECO:0000256" key="6">
    <source>
        <dbReference type="ARBA" id="ARBA00022889"/>
    </source>
</evidence>
<dbReference type="GO" id="GO:0031012">
    <property type="term" value="C:extracellular matrix"/>
    <property type="evidence" value="ECO:0007669"/>
    <property type="project" value="TreeGrafter"/>
</dbReference>
<dbReference type="AlphaFoldDB" id="A0A6G0TD93"/>
<dbReference type="PANTHER" id="PTHR11311">
    <property type="entry name" value="SPONDIN"/>
    <property type="match status" value="1"/>
</dbReference>
<keyword evidence="2" id="KW-0964">Secreted</keyword>
<evidence type="ECO:0000256" key="7">
    <source>
        <dbReference type="ARBA" id="ARBA00023157"/>
    </source>
</evidence>
<evidence type="ECO:0000256" key="5">
    <source>
        <dbReference type="ARBA" id="ARBA00022729"/>
    </source>
</evidence>
<dbReference type="InterPro" id="IPR051418">
    <property type="entry name" value="Spondin/Thrombospondin_T1"/>
</dbReference>
<sequence>MFREGTPASESVRMFAKTGRSDKLDDGSGESFNGRNGGEAAEDTVLNTFVAPSVSTGAAWTQSQFFVDGNHSRVSLISRMIPSPDWFIGIDSFDLCVNGNWLDSITIEADPIDAGCDNGFTFTAPNWPTDPQGIVYRIKSNYPSHPASSFYYPQFNRLPTIATFQFIKIKEYEQSLNGRGQASDPTVKIEESVIKVLNGDSDSDRAVQLEMEQQRREQEYNNYKSVGDNKVSVSNVTSSISIPKGNKEALMNSYRDCRLGVWSEWSACSVSCGIGEMQRRREVIKHPKGAGRQCPPLLQTKWCGSAKDCPPETHFEW</sequence>
<name>A0A6G0TD93_APHGL</name>
<dbReference type="InterPro" id="IPR036383">
    <property type="entry name" value="TSP1_rpt_sf"/>
</dbReference>
<dbReference type="Proteomes" id="UP000475862">
    <property type="component" value="Unassembled WGS sequence"/>
</dbReference>
<evidence type="ECO:0000256" key="1">
    <source>
        <dbReference type="ARBA" id="ARBA00004498"/>
    </source>
</evidence>
<dbReference type="PANTHER" id="PTHR11311:SF15">
    <property type="entry name" value="SPONDIN-2"/>
    <property type="match status" value="1"/>
</dbReference>
<dbReference type="Pfam" id="PF19028">
    <property type="entry name" value="TSP1_spondin"/>
    <property type="match status" value="1"/>
</dbReference>
<proteinExistence type="predicted"/>
<dbReference type="Gene3D" id="2.20.100.10">
    <property type="entry name" value="Thrombospondin type-1 (TSP1) repeat"/>
    <property type="match status" value="1"/>
</dbReference>
<evidence type="ECO:0000256" key="8">
    <source>
        <dbReference type="ARBA" id="ARBA00023180"/>
    </source>
</evidence>
<dbReference type="PROSITE" id="PS51020">
    <property type="entry name" value="SPONDIN"/>
    <property type="match status" value="1"/>
</dbReference>
<dbReference type="SUPFAM" id="SSF82895">
    <property type="entry name" value="TSP-1 type 1 repeat"/>
    <property type="match status" value="1"/>
</dbReference>
<evidence type="ECO:0000256" key="3">
    <source>
        <dbReference type="ARBA" id="ARBA00022530"/>
    </source>
</evidence>
<keyword evidence="12" id="KW-1185">Reference proteome</keyword>
<comment type="caution">
    <text evidence="11">The sequence shown here is derived from an EMBL/GenBank/DDBJ whole genome shotgun (WGS) entry which is preliminary data.</text>
</comment>
<dbReference type="InterPro" id="IPR009465">
    <property type="entry name" value="Spondin_N"/>
</dbReference>
<comment type="subcellular location">
    <subcellularLocation>
        <location evidence="1">Secreted</location>
        <location evidence="1">Extracellular space</location>
        <location evidence="1">Extracellular matrix</location>
    </subcellularLocation>
</comment>
<dbReference type="GO" id="GO:0046872">
    <property type="term" value="F:metal ion binding"/>
    <property type="evidence" value="ECO:0007669"/>
    <property type="project" value="UniProtKB-KW"/>
</dbReference>
<feature type="domain" description="Spondin" evidence="10">
    <location>
        <begin position="1"/>
        <end position="146"/>
    </location>
</feature>
<dbReference type="EMBL" id="VYZN01000044">
    <property type="protein sequence ID" value="KAE9529640.1"/>
    <property type="molecule type" value="Genomic_DNA"/>
</dbReference>
<feature type="region of interest" description="Disordered" evidence="9">
    <location>
        <begin position="1"/>
        <end position="38"/>
    </location>
</feature>
<keyword evidence="5" id="KW-0732">Signal</keyword>
<keyword evidence="4" id="KW-0479">Metal-binding</keyword>
<dbReference type="SMART" id="SM00209">
    <property type="entry name" value="TSP1"/>
    <property type="match status" value="1"/>
</dbReference>
<reference evidence="11 12" key="1">
    <citation type="submission" date="2019-08" db="EMBL/GenBank/DDBJ databases">
        <title>The genome of the soybean aphid Biotype 1, its phylome, world population structure and adaptation to the North American continent.</title>
        <authorList>
            <person name="Giordano R."/>
            <person name="Donthu R.K."/>
            <person name="Hernandez A.G."/>
            <person name="Wright C.L."/>
            <person name="Zimin A.V."/>
        </authorList>
    </citation>
    <scope>NUCLEOTIDE SEQUENCE [LARGE SCALE GENOMIC DNA]</scope>
    <source>
        <tissue evidence="11">Whole aphids</tissue>
    </source>
</reference>